<dbReference type="InterPro" id="IPR036237">
    <property type="entry name" value="Xyl_isomerase-like_sf"/>
</dbReference>
<proteinExistence type="predicted"/>
<keyword evidence="5" id="KW-1185">Reference proteome</keyword>
<feature type="domain" description="Xylose isomerase-like TIM barrel" evidence="3">
    <location>
        <begin position="23"/>
        <end position="274"/>
    </location>
</feature>
<dbReference type="Gene3D" id="3.20.20.150">
    <property type="entry name" value="Divalent-metal-dependent TIM barrel enzymes"/>
    <property type="match status" value="1"/>
</dbReference>
<sequence length="286" mass="32902">MTTLGIYEKALPKNISWKERLLLAKKLGFDFVEMSIDETDERLDRLDWTREERKEIREAIDETNVKILSICLSGHRRFPFGSEDAKVRAIALELMEKALNLASDLGVRTIQLAGYDVYYEEKTLRSREYFIENLKQAVAMAASKEIVLSIEIMDDPFMNSISKFLKIKEQIRSPYLQVYPDLGNLSAWPGNDVGYELEIGIDQISAIHLKDTLAVTDQFAGKFKEVPFGNGCVDFLGCFKTLKRLEYHGPFLIEMWSENSDTPEKEIEEAKAFLWPYLKEAGYIDN</sequence>
<evidence type="ECO:0000313" key="5">
    <source>
        <dbReference type="Proteomes" id="UP000067523"/>
    </source>
</evidence>
<evidence type="ECO:0000256" key="1">
    <source>
        <dbReference type="ARBA" id="ARBA00023235"/>
    </source>
</evidence>
<dbReference type="NCBIfam" id="NF009689">
    <property type="entry name" value="PRK13210.1"/>
    <property type="match status" value="1"/>
</dbReference>
<reference evidence="5" key="1">
    <citation type="submission" date="2015-12" db="EMBL/GenBank/DDBJ databases">
        <authorList>
            <person name="Lauer A."/>
            <person name="Humrighouse B."/>
            <person name="Loparev V."/>
            <person name="Shewmaker P.L."/>
            <person name="Whitney A.M."/>
            <person name="McLaughlin R.W."/>
        </authorList>
    </citation>
    <scope>NUCLEOTIDE SEQUENCE [LARGE SCALE GENOMIC DNA]</scope>
    <source>
        <strain evidence="5">LMG 26678</strain>
    </source>
</reference>
<dbReference type="GO" id="GO:0034015">
    <property type="term" value="F:L-ribulose-5-phosphate 3-epimerase activity"/>
    <property type="evidence" value="ECO:0007669"/>
    <property type="project" value="TreeGrafter"/>
</dbReference>
<dbReference type="PANTHER" id="PTHR43489">
    <property type="entry name" value="ISOMERASE"/>
    <property type="match status" value="1"/>
</dbReference>
<dbReference type="InterPro" id="IPR013022">
    <property type="entry name" value="Xyl_isomerase-like_TIM-brl"/>
</dbReference>
<evidence type="ECO:0000313" key="4">
    <source>
        <dbReference type="EMBL" id="ALS37437.1"/>
    </source>
</evidence>
<dbReference type="PANTHER" id="PTHR43489:SF1">
    <property type="entry name" value="L-RIBULOSE-5-PHOSPHATE 3-EPIMERASE SGBU-RELATED"/>
    <property type="match status" value="1"/>
</dbReference>
<dbReference type="KEGG" id="erx:ATZ35_09810"/>
<dbReference type="GO" id="GO:0016861">
    <property type="term" value="F:intramolecular oxidoreductase activity, interconverting aldoses and ketoses"/>
    <property type="evidence" value="ECO:0007669"/>
    <property type="project" value="InterPro"/>
</dbReference>
<evidence type="ECO:0000256" key="2">
    <source>
        <dbReference type="NCBIfam" id="TIGR00542"/>
    </source>
</evidence>
<dbReference type="EMBL" id="CP013655">
    <property type="protein sequence ID" value="ALS37437.1"/>
    <property type="molecule type" value="Genomic_DNA"/>
</dbReference>
<dbReference type="GO" id="GO:0019852">
    <property type="term" value="P:L-ascorbic acid metabolic process"/>
    <property type="evidence" value="ECO:0007669"/>
    <property type="project" value="TreeGrafter"/>
</dbReference>
<gene>
    <name evidence="4" type="ORF">ATZ35_09810</name>
</gene>
<name>A0A0U2XJI6_9ENTE</name>
<dbReference type="Proteomes" id="UP000067523">
    <property type="component" value="Chromosome"/>
</dbReference>
<dbReference type="RefSeq" id="WP_208927098.1">
    <property type="nucleotide sequence ID" value="NZ_CP013655.1"/>
</dbReference>
<accession>A0A0U2XJI6</accession>
<dbReference type="InterPro" id="IPR050417">
    <property type="entry name" value="Sugar_Epim/Isomerase"/>
</dbReference>
<dbReference type="NCBIfam" id="NF009688">
    <property type="entry name" value="PRK13209.1"/>
    <property type="match status" value="1"/>
</dbReference>
<keyword evidence="1" id="KW-0413">Isomerase</keyword>
<dbReference type="Pfam" id="PF01261">
    <property type="entry name" value="AP_endonuc_2"/>
    <property type="match status" value="1"/>
</dbReference>
<dbReference type="InterPro" id="IPR004560">
    <property type="entry name" value="L-Ru-5P_3-Epase"/>
</dbReference>
<dbReference type="SUPFAM" id="SSF51658">
    <property type="entry name" value="Xylose isomerase-like"/>
    <property type="match status" value="1"/>
</dbReference>
<dbReference type="STRING" id="118060.ATZ35_09810"/>
<evidence type="ECO:0000259" key="3">
    <source>
        <dbReference type="Pfam" id="PF01261"/>
    </source>
</evidence>
<dbReference type="NCBIfam" id="TIGR00542">
    <property type="entry name" value="hxl6Piso_put"/>
    <property type="match status" value="1"/>
</dbReference>
<dbReference type="AlphaFoldDB" id="A0A0U2XJI6"/>
<protein>
    <recommendedName>
        <fullName evidence="2">L-ribulose-5-phosphate 3-epimerase</fullName>
    </recommendedName>
</protein>
<organism evidence="4 5">
    <name type="scientific">Enterococcus rotai</name>
    <dbReference type="NCBI Taxonomy" id="118060"/>
    <lineage>
        <taxon>Bacteria</taxon>
        <taxon>Bacillati</taxon>
        <taxon>Bacillota</taxon>
        <taxon>Bacilli</taxon>
        <taxon>Lactobacillales</taxon>
        <taxon>Enterococcaceae</taxon>
        <taxon>Enterococcus</taxon>
    </lineage>
</organism>